<evidence type="ECO:0000256" key="2">
    <source>
        <dbReference type="ARBA" id="ARBA00022692"/>
    </source>
</evidence>
<protein>
    <recommendedName>
        <fullName evidence="5">LcnD-like C-terminal domain-containing protein</fullName>
    </recommendedName>
</protein>
<evidence type="ECO:0000256" key="1">
    <source>
        <dbReference type="ARBA" id="ARBA00004370"/>
    </source>
</evidence>
<reference evidence="6 7" key="1">
    <citation type="submission" date="2016-08" db="EMBL/GenBank/DDBJ databases">
        <authorList>
            <person name="Loux V."/>
            <person name="Rue O."/>
        </authorList>
    </citation>
    <scope>NUCLEOTIDE SEQUENCE [LARGE SCALE GENOMIC DNA]</scope>
    <source>
        <strain evidence="6 7">AFSSA_08CEB44bac</strain>
    </source>
</reference>
<evidence type="ECO:0000256" key="3">
    <source>
        <dbReference type="ARBA" id="ARBA00022989"/>
    </source>
</evidence>
<organism evidence="6 7">
    <name type="scientific">Bacillus cytotoxicus</name>
    <dbReference type="NCBI Taxonomy" id="580165"/>
    <lineage>
        <taxon>Bacteria</taxon>
        <taxon>Bacillati</taxon>
        <taxon>Bacillota</taxon>
        <taxon>Bacilli</taxon>
        <taxon>Bacillales</taxon>
        <taxon>Bacillaceae</taxon>
        <taxon>Bacillus</taxon>
        <taxon>Bacillus cereus group</taxon>
    </lineage>
</organism>
<evidence type="ECO:0000259" key="5">
    <source>
        <dbReference type="Pfam" id="PF25940"/>
    </source>
</evidence>
<comment type="subcellular location">
    <subcellularLocation>
        <location evidence="1">Membrane</location>
    </subcellularLocation>
</comment>
<keyword evidence="4" id="KW-0472">Membrane</keyword>
<gene>
    <name evidence="6" type="ORF">BCB44BAC_03795</name>
</gene>
<accession>A0AAX2CLL7</accession>
<comment type="caution">
    <text evidence="6">The sequence shown here is derived from an EMBL/GenBank/DDBJ whole genome shotgun (WGS) entry which is preliminary data.</text>
</comment>
<keyword evidence="2" id="KW-0812">Transmembrane</keyword>
<proteinExistence type="predicted"/>
<evidence type="ECO:0000256" key="4">
    <source>
        <dbReference type="ARBA" id="ARBA00023136"/>
    </source>
</evidence>
<name>A0AAX2CLL7_9BACI</name>
<dbReference type="EMBL" id="FMIK01000050">
    <property type="protein sequence ID" value="SCM03290.1"/>
    <property type="molecule type" value="Genomic_DNA"/>
</dbReference>
<evidence type="ECO:0000313" key="6">
    <source>
        <dbReference type="EMBL" id="SCM03290.1"/>
    </source>
</evidence>
<dbReference type="Proteomes" id="UP000242164">
    <property type="component" value="Unassembled WGS sequence"/>
</dbReference>
<dbReference type="InterPro" id="IPR058795">
    <property type="entry name" value="LcnD_C"/>
</dbReference>
<sequence>MLPAQEMKGIKIGDKVQYSFKLKKTDKQIGKVTYISANPIFDKDTKTYMYELEATINTKELIELYTGMVGSSSVVIDEEPIWRVLLRKLDLISD</sequence>
<dbReference type="AlphaFoldDB" id="A0AAX2CLL7"/>
<keyword evidence="3" id="KW-1133">Transmembrane helix</keyword>
<feature type="domain" description="LcnD-like C-terminal" evidence="5">
    <location>
        <begin position="2"/>
        <end position="78"/>
    </location>
</feature>
<evidence type="ECO:0000313" key="7">
    <source>
        <dbReference type="Proteomes" id="UP000242164"/>
    </source>
</evidence>
<dbReference type="Pfam" id="PF25940">
    <property type="entry name" value="LcnD_C"/>
    <property type="match status" value="1"/>
</dbReference>